<comment type="caution">
    <text evidence="4">The sequence shown here is derived from an EMBL/GenBank/DDBJ whole genome shotgun (WGS) entry which is preliminary data.</text>
</comment>
<dbReference type="EMBL" id="MJEQ01037190">
    <property type="protein sequence ID" value="OIS99115.1"/>
    <property type="molecule type" value="Genomic_DNA"/>
</dbReference>
<dbReference type="PROSITE" id="PS50102">
    <property type="entry name" value="RRM"/>
    <property type="match status" value="1"/>
</dbReference>
<sequence>MEELENDVEDLDFLLLPKQIFGPDENRVKKVVEYKFNSKRNKVKITTTTHIRKLAKARMSKRAVERWSWLKFGDAVHEDVGSCLTIFSTKEIILDKKKLKLRETLRLKLVKAGVVIMVCRACGKKSGHWISICPFKGLAQPSDTFIDKPPSAEVPSTKVRPQKGPFIPPSMGGGEKFVRFTNLSEDTREADLLELFCPLGYVSREYVAIDQKIGISNGFRFVNRKNAVRAINKLNGYGYGNLILRVEWVALVESSENLMIYGTSEFTRASRITNSACVEGGYRQYQGDLGFHPAKNRIKTRRIQRTRTPNRMSVSEIQQ</sequence>
<gene>
    <name evidence="4" type="ORF">A4A49_52447</name>
</gene>
<dbReference type="AlphaFoldDB" id="A0A1J6I3L7"/>
<dbReference type="InterPro" id="IPR000504">
    <property type="entry name" value="RRM_dom"/>
</dbReference>
<dbReference type="Gene3D" id="3.30.70.330">
    <property type="match status" value="1"/>
</dbReference>
<dbReference type="InterPro" id="IPR035979">
    <property type="entry name" value="RBD_domain_sf"/>
</dbReference>
<dbReference type="Pfam" id="PF00076">
    <property type="entry name" value="RRM_1"/>
    <property type="match status" value="1"/>
</dbReference>
<dbReference type="GO" id="GO:0003723">
    <property type="term" value="F:RNA binding"/>
    <property type="evidence" value="ECO:0007669"/>
    <property type="project" value="UniProtKB-UniRule"/>
</dbReference>
<dbReference type="InterPro" id="IPR034240">
    <property type="entry name" value="eIF3G_RRM"/>
</dbReference>
<feature type="domain" description="RRM" evidence="3">
    <location>
        <begin position="176"/>
        <end position="251"/>
    </location>
</feature>
<evidence type="ECO:0000313" key="4">
    <source>
        <dbReference type="EMBL" id="OIS99115.1"/>
    </source>
</evidence>
<evidence type="ECO:0000313" key="5">
    <source>
        <dbReference type="Proteomes" id="UP000187609"/>
    </source>
</evidence>
<dbReference type="InterPro" id="IPR012677">
    <property type="entry name" value="Nucleotide-bd_a/b_plait_sf"/>
</dbReference>
<dbReference type="SUPFAM" id="SSF54928">
    <property type="entry name" value="RNA-binding domain, RBD"/>
    <property type="match status" value="1"/>
</dbReference>
<dbReference type="OMA" id="HWISICP"/>
<dbReference type="SMR" id="A0A1J6I3L7"/>
<dbReference type="Gramene" id="OIS99115">
    <property type="protein sequence ID" value="OIS99115"/>
    <property type="gene ID" value="A4A49_52447"/>
</dbReference>
<protein>
    <recommendedName>
        <fullName evidence="3">RRM domain-containing protein</fullName>
    </recommendedName>
</protein>
<dbReference type="CDD" id="cd12408">
    <property type="entry name" value="RRM_eIF3G_like"/>
    <property type="match status" value="1"/>
</dbReference>
<dbReference type="STRING" id="49451.A0A1J6I3L7"/>
<organism evidence="4 5">
    <name type="scientific">Nicotiana attenuata</name>
    <name type="common">Coyote tobacco</name>
    <dbReference type="NCBI Taxonomy" id="49451"/>
    <lineage>
        <taxon>Eukaryota</taxon>
        <taxon>Viridiplantae</taxon>
        <taxon>Streptophyta</taxon>
        <taxon>Embryophyta</taxon>
        <taxon>Tracheophyta</taxon>
        <taxon>Spermatophyta</taxon>
        <taxon>Magnoliopsida</taxon>
        <taxon>eudicotyledons</taxon>
        <taxon>Gunneridae</taxon>
        <taxon>Pentapetalae</taxon>
        <taxon>asterids</taxon>
        <taxon>lamiids</taxon>
        <taxon>Solanales</taxon>
        <taxon>Solanaceae</taxon>
        <taxon>Nicotianoideae</taxon>
        <taxon>Nicotianeae</taxon>
        <taxon>Nicotiana</taxon>
    </lineage>
</organism>
<keyword evidence="1 2" id="KW-0694">RNA-binding</keyword>
<dbReference type="PANTHER" id="PTHR10352">
    <property type="entry name" value="EUKARYOTIC TRANSLATION INITIATION FACTOR 3 SUBUNIT G"/>
    <property type="match status" value="1"/>
</dbReference>
<keyword evidence="5" id="KW-1185">Reference proteome</keyword>
<dbReference type="Proteomes" id="UP000187609">
    <property type="component" value="Unassembled WGS sequence"/>
</dbReference>
<evidence type="ECO:0000256" key="1">
    <source>
        <dbReference type="ARBA" id="ARBA00022884"/>
    </source>
</evidence>
<name>A0A1J6I3L7_NICAT</name>
<proteinExistence type="predicted"/>
<evidence type="ECO:0000259" key="3">
    <source>
        <dbReference type="PROSITE" id="PS50102"/>
    </source>
</evidence>
<dbReference type="Pfam" id="PF12353">
    <property type="entry name" value="eIF3g"/>
    <property type="match status" value="1"/>
</dbReference>
<reference evidence="4" key="1">
    <citation type="submission" date="2016-11" db="EMBL/GenBank/DDBJ databases">
        <title>The genome of Nicotiana attenuata.</title>
        <authorList>
            <person name="Xu S."/>
            <person name="Brockmoeller T."/>
            <person name="Gaquerel E."/>
            <person name="Navarro A."/>
            <person name="Kuhl H."/>
            <person name="Gase K."/>
            <person name="Ling Z."/>
            <person name="Zhou W."/>
            <person name="Kreitzer C."/>
            <person name="Stanke M."/>
            <person name="Tang H."/>
            <person name="Lyons E."/>
            <person name="Pandey P."/>
            <person name="Pandey S.P."/>
            <person name="Timmermann B."/>
            <person name="Baldwin I.T."/>
        </authorList>
    </citation>
    <scope>NUCLEOTIDE SEQUENCE [LARGE SCALE GENOMIC DNA]</scope>
    <source>
        <strain evidence="4">UT</strain>
    </source>
</reference>
<dbReference type="SMART" id="SM00360">
    <property type="entry name" value="RRM"/>
    <property type="match status" value="1"/>
</dbReference>
<accession>A0A1J6I3L7</accession>
<dbReference type="InterPro" id="IPR024675">
    <property type="entry name" value="eIF3g_N"/>
</dbReference>
<evidence type="ECO:0000256" key="2">
    <source>
        <dbReference type="PROSITE-ProRule" id="PRU00176"/>
    </source>
</evidence>